<evidence type="ECO:0000313" key="11">
    <source>
        <dbReference type="EMBL" id="SCX52300.1"/>
    </source>
</evidence>
<dbReference type="STRING" id="1960309.SAMN03159343_2741"/>
<evidence type="ECO:0000313" key="12">
    <source>
        <dbReference type="Proteomes" id="UP000198981"/>
    </source>
</evidence>
<sequence>MTASRSGLSDRLLRAPAVSPSQADHARRLVADWQLLADLSFADLTLWVPLAGGAWWCVAQVRPLTAPTTQPEDLVGVEVEGEAAASFVRVHRDGEPLVEEPDGTGAFPRRREVLPVRHEGSVVAVLARDARISASRPPSELELTYLDIAAELSQMVSAGTFPPRMLEDAEMSPRVGDGLVRLDGAGRAVYASPNALSAYRRMGLTGDLVGADLAALTRGTASDRVTGEVVAAHIAAAVAGRFPDPLDVEGASATLLVRALPLQAPGGEHGALVLVRDVTDVRRRDRALMTKDATIREIHHRVKNNLQTVAALLRLQARRVSEPAARDALLESVRRVASIAVVHDTLAGSREDVVDVDDVLDQVIPMLGDVASVGPAAAIVRTGRFGELPAGSATPLVMAVTELLHNAAEHAFPEGRPGRIELTARREGHDLVVTIADDGRGLPPGFDVAASKGLGLQIVRTLVTSELHGQLTVRAPEDGPGTVAELELPGVGRTRR</sequence>
<protein>
    <recommendedName>
        <fullName evidence="2">histidine kinase</fullName>
        <ecNumber evidence="2">2.7.13.3</ecNumber>
    </recommendedName>
</protein>
<dbReference type="GO" id="GO:0004673">
    <property type="term" value="F:protein histidine kinase activity"/>
    <property type="evidence" value="ECO:0007669"/>
    <property type="project" value="UniProtKB-EC"/>
</dbReference>
<evidence type="ECO:0000256" key="4">
    <source>
        <dbReference type="ARBA" id="ARBA00022679"/>
    </source>
</evidence>
<dbReference type="InterPro" id="IPR036890">
    <property type="entry name" value="HATPase_C_sf"/>
</dbReference>
<dbReference type="PANTHER" id="PTHR41523">
    <property type="entry name" value="TWO-COMPONENT SYSTEM SENSOR PROTEIN"/>
    <property type="match status" value="1"/>
</dbReference>
<dbReference type="PRINTS" id="PR00344">
    <property type="entry name" value="BCTRLSENSOR"/>
</dbReference>
<keyword evidence="7" id="KW-0067">ATP-binding</keyword>
<dbReference type="SMART" id="SM00911">
    <property type="entry name" value="HWE_HK"/>
    <property type="match status" value="1"/>
</dbReference>
<dbReference type="InterPro" id="IPR011495">
    <property type="entry name" value="Sig_transdc_His_kin_sub2_dim/P"/>
</dbReference>
<dbReference type="EMBL" id="FMUH01000004">
    <property type="protein sequence ID" value="SCX52300.1"/>
    <property type="molecule type" value="Genomic_DNA"/>
</dbReference>
<keyword evidence="6 11" id="KW-0418">Kinase</keyword>
<keyword evidence="12" id="KW-1185">Reference proteome</keyword>
<name>A0A1G4YFI5_9ACTN</name>
<dbReference type="InterPro" id="IPR005467">
    <property type="entry name" value="His_kinase_dom"/>
</dbReference>
<evidence type="ECO:0000256" key="7">
    <source>
        <dbReference type="ARBA" id="ARBA00022840"/>
    </source>
</evidence>
<dbReference type="Pfam" id="PF02518">
    <property type="entry name" value="HATPase_c"/>
    <property type="match status" value="1"/>
</dbReference>
<dbReference type="RefSeq" id="WP_092805190.1">
    <property type="nucleotide sequence ID" value="NZ_FMUH01000004.1"/>
</dbReference>
<dbReference type="InterPro" id="IPR038424">
    <property type="entry name" value="H_kinase_PdtaS_GAF_sf"/>
</dbReference>
<dbReference type="SUPFAM" id="SSF55874">
    <property type="entry name" value="ATPase domain of HSP90 chaperone/DNA topoisomerase II/histidine kinase"/>
    <property type="match status" value="1"/>
</dbReference>
<dbReference type="InterPro" id="IPR022066">
    <property type="entry name" value="PdtaS_GAF"/>
</dbReference>
<feature type="domain" description="Histidine kinase" evidence="10">
    <location>
        <begin position="297"/>
        <end position="492"/>
    </location>
</feature>
<dbReference type="Pfam" id="PF12282">
    <property type="entry name" value="GAF_PdtaS"/>
    <property type="match status" value="1"/>
</dbReference>
<dbReference type="GO" id="GO:0000160">
    <property type="term" value="P:phosphorelay signal transduction system"/>
    <property type="evidence" value="ECO:0007669"/>
    <property type="project" value="UniProtKB-KW"/>
</dbReference>
<dbReference type="OrthoDB" id="9767435at2"/>
<evidence type="ECO:0000259" key="10">
    <source>
        <dbReference type="PROSITE" id="PS50109"/>
    </source>
</evidence>
<dbReference type="SMART" id="SM00387">
    <property type="entry name" value="HATPase_c"/>
    <property type="match status" value="1"/>
</dbReference>
<gene>
    <name evidence="11" type="ORF">SAMN03159343_2741</name>
</gene>
<dbReference type="Gene3D" id="3.30.565.10">
    <property type="entry name" value="Histidine kinase-like ATPase, C-terminal domain"/>
    <property type="match status" value="1"/>
</dbReference>
<dbReference type="InterPro" id="IPR004358">
    <property type="entry name" value="Sig_transdc_His_kin-like_C"/>
</dbReference>
<dbReference type="InterPro" id="IPR003594">
    <property type="entry name" value="HATPase_dom"/>
</dbReference>
<dbReference type="Gene3D" id="3.30.450.280">
    <property type="entry name" value="GAF domain"/>
    <property type="match status" value="1"/>
</dbReference>
<dbReference type="GO" id="GO:0005524">
    <property type="term" value="F:ATP binding"/>
    <property type="evidence" value="ECO:0007669"/>
    <property type="project" value="UniProtKB-KW"/>
</dbReference>
<evidence type="ECO:0000256" key="3">
    <source>
        <dbReference type="ARBA" id="ARBA00022553"/>
    </source>
</evidence>
<dbReference type="Proteomes" id="UP000198981">
    <property type="component" value="Unassembled WGS sequence"/>
</dbReference>
<accession>A0A1G4YFI5</accession>
<reference evidence="12" key="1">
    <citation type="submission" date="2016-10" db="EMBL/GenBank/DDBJ databases">
        <authorList>
            <person name="Varghese N."/>
            <person name="Submissions S."/>
        </authorList>
    </citation>
    <scope>NUCLEOTIDE SEQUENCE [LARGE SCALE GENOMIC DNA]</scope>
    <source>
        <strain evidence="12">DSM 45722</strain>
    </source>
</reference>
<comment type="catalytic activity">
    <reaction evidence="1">
        <text>ATP + protein L-histidine = ADP + protein N-phospho-L-histidine.</text>
        <dbReference type="EC" id="2.7.13.3"/>
    </reaction>
</comment>
<keyword evidence="8" id="KW-0902">Two-component regulatory system</keyword>
<organism evidence="11 12">
    <name type="scientific">Klenkia marina</name>
    <dbReference type="NCBI Taxonomy" id="1960309"/>
    <lineage>
        <taxon>Bacteria</taxon>
        <taxon>Bacillati</taxon>
        <taxon>Actinomycetota</taxon>
        <taxon>Actinomycetes</taxon>
        <taxon>Geodermatophilales</taxon>
        <taxon>Geodermatophilaceae</taxon>
        <taxon>Klenkia</taxon>
    </lineage>
</organism>
<dbReference type="PROSITE" id="PS50109">
    <property type="entry name" value="HIS_KIN"/>
    <property type="match status" value="1"/>
</dbReference>
<evidence type="ECO:0000256" key="5">
    <source>
        <dbReference type="ARBA" id="ARBA00022741"/>
    </source>
</evidence>
<dbReference type="EC" id="2.7.13.3" evidence="2"/>
<dbReference type="Gene3D" id="3.30.450.20">
    <property type="entry name" value="PAS domain"/>
    <property type="match status" value="1"/>
</dbReference>
<evidence type="ECO:0000256" key="6">
    <source>
        <dbReference type="ARBA" id="ARBA00022777"/>
    </source>
</evidence>
<dbReference type="Pfam" id="PF07568">
    <property type="entry name" value="HisKA_2"/>
    <property type="match status" value="1"/>
</dbReference>
<evidence type="ECO:0000256" key="8">
    <source>
        <dbReference type="ARBA" id="ARBA00023012"/>
    </source>
</evidence>
<dbReference type="InterPro" id="IPR011102">
    <property type="entry name" value="Sig_transdc_His_kinase_HWE"/>
</dbReference>
<keyword evidence="3" id="KW-0597">Phosphoprotein</keyword>
<evidence type="ECO:0000256" key="1">
    <source>
        <dbReference type="ARBA" id="ARBA00000085"/>
    </source>
</evidence>
<keyword evidence="4" id="KW-0808">Transferase</keyword>
<evidence type="ECO:0000256" key="9">
    <source>
        <dbReference type="SAM" id="MobiDB-lite"/>
    </source>
</evidence>
<dbReference type="AlphaFoldDB" id="A0A1G4YFI5"/>
<proteinExistence type="predicted"/>
<keyword evidence="5" id="KW-0547">Nucleotide-binding</keyword>
<dbReference type="PANTHER" id="PTHR41523:SF8">
    <property type="entry name" value="ETHYLENE RESPONSE SENSOR PROTEIN"/>
    <property type="match status" value="1"/>
</dbReference>
<evidence type="ECO:0000256" key="2">
    <source>
        <dbReference type="ARBA" id="ARBA00012438"/>
    </source>
</evidence>
<feature type="region of interest" description="Disordered" evidence="9">
    <location>
        <begin position="476"/>
        <end position="496"/>
    </location>
</feature>